<gene>
    <name evidence="2" type="ORF">DNK06_05060</name>
</gene>
<accession>A0A4Q9QQG2</accession>
<proteinExistence type="predicted"/>
<evidence type="ECO:0000313" key="2">
    <source>
        <dbReference type="EMBL" id="TBU82928.1"/>
    </source>
</evidence>
<keyword evidence="1" id="KW-0472">Membrane</keyword>
<dbReference type="OrthoDB" id="9776609at2"/>
<reference evidence="2 3" key="1">
    <citation type="submission" date="2018-06" db="EMBL/GenBank/DDBJ databases">
        <title>Three novel Pseudomonas species isolated from symptomatic oak.</title>
        <authorList>
            <person name="Bueno-Gonzalez V."/>
            <person name="Brady C."/>
        </authorList>
    </citation>
    <scope>NUCLEOTIDE SEQUENCE [LARGE SCALE GENOMIC DNA]</scope>
    <source>
        <strain evidence="2 3">P9A</strain>
    </source>
</reference>
<keyword evidence="1" id="KW-1133">Transmembrane helix</keyword>
<organism evidence="2 3">
    <name type="scientific">Phytopseudomonas daroniae</name>
    <dbReference type="NCBI Taxonomy" id="2487519"/>
    <lineage>
        <taxon>Bacteria</taxon>
        <taxon>Pseudomonadati</taxon>
        <taxon>Pseudomonadota</taxon>
        <taxon>Gammaproteobacteria</taxon>
        <taxon>Pseudomonadales</taxon>
        <taxon>Pseudomonadaceae</taxon>
        <taxon>Phytopseudomonas</taxon>
    </lineage>
</organism>
<comment type="caution">
    <text evidence="2">The sequence shown here is derived from an EMBL/GenBank/DDBJ whole genome shotgun (WGS) entry which is preliminary data.</text>
</comment>
<dbReference type="PANTHER" id="PTHR34219">
    <property type="entry name" value="IRON-REGULATED INNER MEMBRANE PROTEIN-RELATED"/>
    <property type="match status" value="1"/>
</dbReference>
<dbReference type="Pfam" id="PF03929">
    <property type="entry name" value="PepSY_TM"/>
    <property type="match status" value="1"/>
</dbReference>
<dbReference type="EMBL" id="QJUI01000003">
    <property type="protein sequence ID" value="TBU82928.1"/>
    <property type="molecule type" value="Genomic_DNA"/>
</dbReference>
<evidence type="ECO:0008006" key="4">
    <source>
        <dbReference type="Google" id="ProtNLM"/>
    </source>
</evidence>
<protein>
    <recommendedName>
        <fullName evidence="4">Peptidase</fullName>
    </recommendedName>
</protein>
<evidence type="ECO:0000256" key="1">
    <source>
        <dbReference type="SAM" id="Phobius"/>
    </source>
</evidence>
<dbReference type="InterPro" id="IPR005625">
    <property type="entry name" value="PepSY-ass_TM"/>
</dbReference>
<keyword evidence="1" id="KW-0812">Transmembrane</keyword>
<dbReference type="Proteomes" id="UP000292302">
    <property type="component" value="Unassembled WGS sequence"/>
</dbReference>
<name>A0A4Q9QQG2_9GAMM</name>
<feature type="transmembrane region" description="Helical" evidence="1">
    <location>
        <begin position="70"/>
        <end position="91"/>
    </location>
</feature>
<keyword evidence="3" id="KW-1185">Reference proteome</keyword>
<evidence type="ECO:0000313" key="3">
    <source>
        <dbReference type="Proteomes" id="UP000292302"/>
    </source>
</evidence>
<dbReference type="AlphaFoldDB" id="A0A4Q9QQG2"/>
<sequence>MCRGTAACGIPDYRAGQVTAPNGLTSVWLHPWSGEVLAIHRWNELDPGARAVAVIYPLHTGALGGTWLEAVMAAGGLALTLLGITGIGLWWRRNRVRRT</sequence>